<gene>
    <name evidence="1" type="ORF">ACFO5X_17960</name>
</gene>
<name>A0ABV9KKV2_9RHOB</name>
<accession>A0ABV9KKV2</accession>
<evidence type="ECO:0008006" key="3">
    <source>
        <dbReference type="Google" id="ProtNLM"/>
    </source>
</evidence>
<reference evidence="2" key="1">
    <citation type="journal article" date="2019" name="Int. J. Syst. Evol. Microbiol.">
        <title>The Global Catalogue of Microorganisms (GCM) 10K type strain sequencing project: providing services to taxonomists for standard genome sequencing and annotation.</title>
        <authorList>
            <consortium name="The Broad Institute Genomics Platform"/>
            <consortium name="The Broad Institute Genome Sequencing Center for Infectious Disease"/>
            <person name="Wu L."/>
            <person name="Ma J."/>
        </authorList>
    </citation>
    <scope>NUCLEOTIDE SEQUENCE [LARGE SCALE GENOMIC DNA]</scope>
    <source>
        <strain evidence="2">CGMCC 4.7283</strain>
    </source>
</reference>
<keyword evidence="2" id="KW-1185">Reference proteome</keyword>
<evidence type="ECO:0000313" key="2">
    <source>
        <dbReference type="Proteomes" id="UP001595973"/>
    </source>
</evidence>
<comment type="caution">
    <text evidence="1">The sequence shown here is derived from an EMBL/GenBank/DDBJ whole genome shotgun (WGS) entry which is preliminary data.</text>
</comment>
<organism evidence="1 2">
    <name type="scientific">Seohaeicola nanhaiensis</name>
    <dbReference type="NCBI Taxonomy" id="1387282"/>
    <lineage>
        <taxon>Bacteria</taxon>
        <taxon>Pseudomonadati</taxon>
        <taxon>Pseudomonadota</taxon>
        <taxon>Alphaproteobacteria</taxon>
        <taxon>Rhodobacterales</taxon>
        <taxon>Roseobacteraceae</taxon>
        <taxon>Seohaeicola</taxon>
    </lineage>
</organism>
<dbReference type="RefSeq" id="WP_380719465.1">
    <property type="nucleotide sequence ID" value="NZ_JBHSGI010000024.1"/>
</dbReference>
<dbReference type="Proteomes" id="UP001595973">
    <property type="component" value="Unassembled WGS sequence"/>
</dbReference>
<protein>
    <recommendedName>
        <fullName evidence="3">Pyridoxamine 5'-phosphate oxidase putative domain-containing protein</fullName>
    </recommendedName>
</protein>
<sequence length="173" mass="17969">MPSGSSIPSANALQEGPATVPADLIALAQSGVGIAVASCDANGRPVLGLGVGCRINGQRLFRILLDRRANTQLIEAILGGSAVAATMTSARDHTSFQVKAPQARIAYARPDDLPELDRQQALLCEGLVELGYTAEQAASYAPYADADLVAVEFVPAKVFIQTPGPGAGKEIER</sequence>
<dbReference type="EMBL" id="JBHSGI010000024">
    <property type="protein sequence ID" value="MFC4670454.1"/>
    <property type="molecule type" value="Genomic_DNA"/>
</dbReference>
<proteinExistence type="predicted"/>
<evidence type="ECO:0000313" key="1">
    <source>
        <dbReference type="EMBL" id="MFC4670454.1"/>
    </source>
</evidence>